<protein>
    <submittedName>
        <fullName evidence="2">Uncharacterized protein</fullName>
    </submittedName>
</protein>
<dbReference type="Proteomes" id="UP000594261">
    <property type="component" value="Chromosome 8"/>
</dbReference>
<name>A0A7N2R8Z8_QUELO</name>
<keyword evidence="1" id="KW-0812">Transmembrane</keyword>
<reference evidence="2" key="2">
    <citation type="submission" date="2021-01" db="UniProtKB">
        <authorList>
            <consortium name="EnsemblPlants"/>
        </authorList>
    </citation>
    <scope>IDENTIFICATION</scope>
</reference>
<dbReference type="RefSeq" id="XP_030929069.1">
    <property type="nucleotide sequence ID" value="XM_031073209.1"/>
</dbReference>
<keyword evidence="1" id="KW-0472">Membrane</keyword>
<sequence length="189" mass="21668">MEALWNLEDKLKLSTQEAVILFVCTAFALIALCTATILKKKAKRKQLPRHDMVTINDSNMIEKWPVEPSCGNWVSIKRLLMGSMRWSRANKWGELETCNIGSWREGLTPLLGLRRCEFDVGWQSHNTLSPLWQRPILMGEKCELPRFSGLILYDEQGQLLSESQSCKENTHQQVLKPAAAERTTLRDLL</sequence>
<dbReference type="GeneID" id="115955156"/>
<dbReference type="PANTHER" id="PTHR33237:SF21">
    <property type="entry name" value="TRANSMEMBRANE PROTEIN"/>
    <property type="match status" value="1"/>
</dbReference>
<evidence type="ECO:0000313" key="3">
    <source>
        <dbReference type="Proteomes" id="UP000594261"/>
    </source>
</evidence>
<gene>
    <name evidence="2" type="primary">LOC115955156</name>
</gene>
<accession>A0A7N2R8Z8</accession>
<evidence type="ECO:0000256" key="1">
    <source>
        <dbReference type="SAM" id="Phobius"/>
    </source>
</evidence>
<dbReference type="KEGG" id="qlo:115955156"/>
<organism evidence="2 3">
    <name type="scientific">Quercus lobata</name>
    <name type="common">Valley oak</name>
    <dbReference type="NCBI Taxonomy" id="97700"/>
    <lineage>
        <taxon>Eukaryota</taxon>
        <taxon>Viridiplantae</taxon>
        <taxon>Streptophyta</taxon>
        <taxon>Embryophyta</taxon>
        <taxon>Tracheophyta</taxon>
        <taxon>Spermatophyta</taxon>
        <taxon>Magnoliopsida</taxon>
        <taxon>eudicotyledons</taxon>
        <taxon>Gunneridae</taxon>
        <taxon>Pentapetalae</taxon>
        <taxon>rosids</taxon>
        <taxon>fabids</taxon>
        <taxon>Fagales</taxon>
        <taxon>Fagaceae</taxon>
        <taxon>Quercus</taxon>
    </lineage>
</organism>
<proteinExistence type="predicted"/>
<dbReference type="PANTHER" id="PTHR33237">
    <property type="entry name" value="F2P16.13 PROTEIN-RELATED"/>
    <property type="match status" value="1"/>
</dbReference>
<dbReference type="AlphaFoldDB" id="A0A7N2R8Z8"/>
<dbReference type="Gramene" id="QL08p025249:mrna">
    <property type="protein sequence ID" value="QL08p025249:mrna"/>
    <property type="gene ID" value="QL08p025249"/>
</dbReference>
<dbReference type="InParanoid" id="A0A7N2R8Z8"/>
<dbReference type="OMA" id="MEMETRP"/>
<dbReference type="EnsemblPlants" id="QL08p025249:mrna">
    <property type="protein sequence ID" value="QL08p025249:mrna"/>
    <property type="gene ID" value="QL08p025249"/>
</dbReference>
<evidence type="ECO:0000313" key="2">
    <source>
        <dbReference type="EnsemblPlants" id="QL08p025249:mrna"/>
    </source>
</evidence>
<feature type="transmembrane region" description="Helical" evidence="1">
    <location>
        <begin position="20"/>
        <end position="38"/>
    </location>
</feature>
<reference evidence="2 3" key="1">
    <citation type="journal article" date="2016" name="G3 (Bethesda)">
        <title>First Draft Assembly and Annotation of the Genome of a California Endemic Oak Quercus lobata Nee (Fagaceae).</title>
        <authorList>
            <person name="Sork V.L."/>
            <person name="Fitz-Gibbon S.T."/>
            <person name="Puiu D."/>
            <person name="Crepeau M."/>
            <person name="Gugger P.F."/>
            <person name="Sherman R."/>
            <person name="Stevens K."/>
            <person name="Langley C.H."/>
            <person name="Pellegrini M."/>
            <person name="Salzberg S.L."/>
        </authorList>
    </citation>
    <scope>NUCLEOTIDE SEQUENCE [LARGE SCALE GENOMIC DNA]</scope>
    <source>
        <strain evidence="2 3">cv. SW786</strain>
    </source>
</reference>
<dbReference type="EMBL" id="LRBV02000008">
    <property type="status" value="NOT_ANNOTATED_CDS"/>
    <property type="molecule type" value="Genomic_DNA"/>
</dbReference>
<keyword evidence="3" id="KW-1185">Reference proteome</keyword>
<dbReference type="OrthoDB" id="1874222at2759"/>
<keyword evidence="1" id="KW-1133">Transmembrane helix</keyword>
<dbReference type="FunCoup" id="A0A7N2R8Z8">
    <property type="interactions" value="528"/>
</dbReference>